<comment type="caution">
    <text evidence="6">The sequence shown here is derived from an EMBL/GenBank/DDBJ whole genome shotgun (WGS) entry which is preliminary data.</text>
</comment>
<feature type="transmembrane region" description="Helical" evidence="5">
    <location>
        <begin position="205"/>
        <end position="226"/>
    </location>
</feature>
<dbReference type="Proteomes" id="UP000605784">
    <property type="component" value="Unassembled WGS sequence"/>
</dbReference>
<dbReference type="EMBL" id="BMOU01000001">
    <property type="protein sequence ID" value="GGN87852.1"/>
    <property type="molecule type" value="Genomic_DNA"/>
</dbReference>
<dbReference type="GO" id="GO:0005886">
    <property type="term" value="C:plasma membrane"/>
    <property type="evidence" value="ECO:0007669"/>
    <property type="project" value="UniProtKB-SubCell"/>
</dbReference>
<dbReference type="PANTHER" id="PTHR42723:SF1">
    <property type="entry name" value="CHLOROPHYLL SYNTHASE, CHLOROPLASTIC"/>
    <property type="match status" value="1"/>
</dbReference>
<feature type="transmembrane region" description="Helical" evidence="5">
    <location>
        <begin position="232"/>
        <end position="255"/>
    </location>
</feature>
<sequence length="310" mass="30546">MGLTVGPTTDSMRERVLAYAALVRLPNVFTAPPDVLAGAALVAVMGATAGPVEVGGLALASAFVYAGGTTLNDYFDANIDAVERPERPIPAGLVSRRRAVVLGVTLLGCGVAVALVAGGPQSSVAAGTLAALVVVYDGVAKGTPLGWGVMGLTRGANVILGTTVGSGVLSDGWWVVTVPLGATGYVAAVTWMADDEAHGTDRTAVAAVAGLAAVLAVVPPAITVVAGRDVVLTTVAAGLGVGFLAFVGPLLLAAYRRPTASRVGPAVGRSVLGLAVVQAAVATVAGLAWTAAALGCFVVARLLAGAFDVS</sequence>
<dbReference type="InterPro" id="IPR000537">
    <property type="entry name" value="UbiA_prenyltransferase"/>
</dbReference>
<keyword evidence="7" id="KW-1185">Reference proteome</keyword>
<feature type="transmembrane region" description="Helical" evidence="5">
    <location>
        <begin position="99"/>
        <end position="119"/>
    </location>
</feature>
<proteinExistence type="predicted"/>
<dbReference type="InterPro" id="IPR044878">
    <property type="entry name" value="UbiA_sf"/>
</dbReference>
<keyword evidence="6" id="KW-0808">Transferase</keyword>
<dbReference type="RefSeq" id="WP_188994565.1">
    <property type="nucleotide sequence ID" value="NZ_BMOU01000001.1"/>
</dbReference>
<dbReference type="Pfam" id="PF01040">
    <property type="entry name" value="UbiA"/>
    <property type="match status" value="1"/>
</dbReference>
<reference evidence="6" key="1">
    <citation type="journal article" date="2014" name="Int. J. Syst. Evol. Microbiol.">
        <title>Complete genome sequence of Corynebacterium casei LMG S-19264T (=DSM 44701T), isolated from a smear-ripened cheese.</title>
        <authorList>
            <consortium name="US DOE Joint Genome Institute (JGI-PGF)"/>
            <person name="Walter F."/>
            <person name="Albersmeier A."/>
            <person name="Kalinowski J."/>
            <person name="Ruckert C."/>
        </authorList>
    </citation>
    <scope>NUCLEOTIDE SEQUENCE</scope>
    <source>
        <strain evidence="6">JCM 17820</strain>
    </source>
</reference>
<evidence type="ECO:0000313" key="6">
    <source>
        <dbReference type="EMBL" id="GGN87852.1"/>
    </source>
</evidence>
<evidence type="ECO:0000256" key="1">
    <source>
        <dbReference type="ARBA" id="ARBA00004651"/>
    </source>
</evidence>
<comment type="subcellular location">
    <subcellularLocation>
        <location evidence="1">Cell membrane</location>
        <topology evidence="1">Multi-pass membrane protein</topology>
    </subcellularLocation>
</comment>
<gene>
    <name evidence="6" type="ORF">GCM10009030_06960</name>
</gene>
<feature type="transmembrane region" description="Helical" evidence="5">
    <location>
        <begin position="276"/>
        <end position="304"/>
    </location>
</feature>
<keyword evidence="2 5" id="KW-0812">Transmembrane</keyword>
<dbReference type="AlphaFoldDB" id="A0A830GH79"/>
<dbReference type="GO" id="GO:0016765">
    <property type="term" value="F:transferase activity, transferring alkyl or aryl (other than methyl) groups"/>
    <property type="evidence" value="ECO:0007669"/>
    <property type="project" value="InterPro"/>
</dbReference>
<name>A0A830GH79_9EURY</name>
<dbReference type="Gene3D" id="1.10.357.140">
    <property type="entry name" value="UbiA prenyltransferase"/>
    <property type="match status" value="1"/>
</dbReference>
<dbReference type="CDD" id="cd13964">
    <property type="entry name" value="PT_UbiA_1"/>
    <property type="match status" value="1"/>
</dbReference>
<evidence type="ECO:0000256" key="4">
    <source>
        <dbReference type="ARBA" id="ARBA00023136"/>
    </source>
</evidence>
<accession>A0A830GH79</accession>
<dbReference type="InterPro" id="IPR050475">
    <property type="entry name" value="Prenyltransferase_related"/>
</dbReference>
<feature type="transmembrane region" description="Helical" evidence="5">
    <location>
        <begin position="173"/>
        <end position="193"/>
    </location>
</feature>
<keyword evidence="4 5" id="KW-0472">Membrane</keyword>
<reference evidence="6" key="2">
    <citation type="submission" date="2020-09" db="EMBL/GenBank/DDBJ databases">
        <authorList>
            <person name="Sun Q."/>
            <person name="Ohkuma M."/>
        </authorList>
    </citation>
    <scope>NUCLEOTIDE SEQUENCE</scope>
    <source>
        <strain evidence="6">JCM 17820</strain>
    </source>
</reference>
<protein>
    <submittedName>
        <fullName evidence="6">Transferase</fullName>
    </submittedName>
</protein>
<organism evidence="6 7">
    <name type="scientific">Haloarcula pellucida</name>
    <dbReference type="NCBI Taxonomy" id="1427151"/>
    <lineage>
        <taxon>Archaea</taxon>
        <taxon>Methanobacteriati</taxon>
        <taxon>Methanobacteriota</taxon>
        <taxon>Stenosarchaea group</taxon>
        <taxon>Halobacteria</taxon>
        <taxon>Halobacteriales</taxon>
        <taxon>Haloarculaceae</taxon>
        <taxon>Haloarcula</taxon>
    </lineage>
</organism>
<evidence type="ECO:0000313" key="7">
    <source>
        <dbReference type="Proteomes" id="UP000605784"/>
    </source>
</evidence>
<evidence type="ECO:0000256" key="5">
    <source>
        <dbReference type="SAM" id="Phobius"/>
    </source>
</evidence>
<evidence type="ECO:0000256" key="3">
    <source>
        <dbReference type="ARBA" id="ARBA00022989"/>
    </source>
</evidence>
<evidence type="ECO:0000256" key="2">
    <source>
        <dbReference type="ARBA" id="ARBA00022692"/>
    </source>
</evidence>
<dbReference type="PANTHER" id="PTHR42723">
    <property type="entry name" value="CHLOROPHYLL SYNTHASE"/>
    <property type="match status" value="1"/>
</dbReference>
<keyword evidence="3 5" id="KW-1133">Transmembrane helix</keyword>